<evidence type="ECO:0000313" key="4">
    <source>
        <dbReference type="Proteomes" id="UP000294225"/>
    </source>
</evidence>
<gene>
    <name evidence="3" type="ORF">E0H92_06780</name>
</gene>
<dbReference type="Pfam" id="PF13360">
    <property type="entry name" value="PQQ_2"/>
    <property type="match status" value="1"/>
</dbReference>
<evidence type="ECO:0000259" key="2">
    <source>
        <dbReference type="Pfam" id="PF13360"/>
    </source>
</evidence>
<feature type="domain" description="Pyrrolo-quinoline quinone repeat" evidence="2">
    <location>
        <begin position="405"/>
        <end position="621"/>
    </location>
</feature>
<protein>
    <submittedName>
        <fullName evidence="3">Pyrrolo-quinoline quinone</fullName>
    </submittedName>
</protein>
<dbReference type="InterPro" id="IPR018391">
    <property type="entry name" value="PQQ_b-propeller_rpt"/>
</dbReference>
<keyword evidence="1" id="KW-0812">Transmembrane</keyword>
<dbReference type="InterPro" id="IPR002372">
    <property type="entry name" value="PQQ_rpt_dom"/>
</dbReference>
<dbReference type="PANTHER" id="PTHR34512:SF30">
    <property type="entry name" value="OUTER MEMBRANE PROTEIN ASSEMBLY FACTOR BAMB"/>
    <property type="match status" value="1"/>
</dbReference>
<dbReference type="Gene3D" id="2.130.10.10">
    <property type="entry name" value="YVTN repeat-like/Quinoprotein amine dehydrogenase"/>
    <property type="match status" value="1"/>
</dbReference>
<dbReference type="InterPro" id="IPR015943">
    <property type="entry name" value="WD40/YVTN_repeat-like_dom_sf"/>
</dbReference>
<dbReference type="AlphaFoldDB" id="A0A4R0J6X1"/>
<dbReference type="SUPFAM" id="SSF109604">
    <property type="entry name" value="HD-domain/PDEase-like"/>
    <property type="match status" value="1"/>
</dbReference>
<evidence type="ECO:0000256" key="1">
    <source>
        <dbReference type="SAM" id="Phobius"/>
    </source>
</evidence>
<dbReference type="SUPFAM" id="SSF50998">
    <property type="entry name" value="Quinoprotein alcohol dehydrogenase-like"/>
    <property type="match status" value="1"/>
</dbReference>
<keyword evidence="1" id="KW-1133">Transmembrane helix</keyword>
<accession>A0A4R0J6X1</accession>
<feature type="transmembrane region" description="Helical" evidence="1">
    <location>
        <begin position="227"/>
        <end position="248"/>
    </location>
</feature>
<dbReference type="EMBL" id="SJKC01000001">
    <property type="protein sequence ID" value="TCC41360.1"/>
    <property type="molecule type" value="Genomic_DNA"/>
</dbReference>
<feature type="transmembrane region" description="Helical" evidence="1">
    <location>
        <begin position="324"/>
        <end position="346"/>
    </location>
</feature>
<dbReference type="InterPro" id="IPR011047">
    <property type="entry name" value="Quinoprotein_ADH-like_sf"/>
</dbReference>
<dbReference type="PANTHER" id="PTHR34512">
    <property type="entry name" value="CELL SURFACE PROTEIN"/>
    <property type="match status" value="1"/>
</dbReference>
<sequence>MRLVSARMRSVIGLREFWDETVPEALRDELIARYSAKRRNAYRERYVAVVLTAVEGLDQLATDPVAVRLAAWYHRAVHDQGASAAEDAEASARLAEDELPGYGVSPARTAEVARLVRLTAGIGAQNARKTLDANGDVLHDAVNAVIADRNYASHASELRRDADKRDNDEFGRVRQRYADVRELLDSGIYRTQLARDQYDANARANLAVEFALLDGLLPAPWRGWQRGALVTTAVLTAVLAFLAAFGAARGDWREPAYSGDPSWPGIVLTLLAAAAIPALYWASRRTGRASWIVAGTAIAIGVIGLVVVWAKAPETNVASGVGQAVPLAVVASILLVLAAAAALAASRFTTRPRNRGQMLAAIAAAAAIVLITAFVIVPLQNAYLHSANEHLDSQYQLAGPAGRSQLTGGVLWTSTSPGYLADMVTTSHGIAVTRTEGTVEMLDPATGRTRWRYTRTDSSGRMNLSVLNGGQQLLVEYDGLGYFVLDADTGERLTAWPGRTRDDQIQNADPLVTGRPVSKGSDKLYGTNLDGSHRWTYEPGNCTGISATATADTVFVELSHSCGGEADETLGLNLKDGKQLWKHSGPFLTWKTPVGGLIVGAEDEGITTLIGLDPRSGEVKWRWPMPRDWGCTPRHETAGNLVLLITCPQGNDASSIVTAIDGASGRQVWTATAAVSPRQRYAVTDDARVVFLYSQGSCRLAEIGAGRTTYRTLPMRRACGGDIAAAGNLILVSGQDGLTALR</sequence>
<proteinExistence type="predicted"/>
<keyword evidence="1" id="KW-0472">Membrane</keyword>
<feature type="transmembrane region" description="Helical" evidence="1">
    <location>
        <begin position="358"/>
        <end position="379"/>
    </location>
</feature>
<name>A0A4R0J6X1_9ACTN</name>
<dbReference type="Proteomes" id="UP000294225">
    <property type="component" value="Unassembled WGS sequence"/>
</dbReference>
<organism evidence="3 4">
    <name type="scientific">Kribbella speibonae</name>
    <dbReference type="NCBI Taxonomy" id="1572660"/>
    <lineage>
        <taxon>Bacteria</taxon>
        <taxon>Bacillati</taxon>
        <taxon>Actinomycetota</taxon>
        <taxon>Actinomycetes</taxon>
        <taxon>Propionibacteriales</taxon>
        <taxon>Kribbellaceae</taxon>
        <taxon>Kribbella</taxon>
    </lineage>
</organism>
<comment type="caution">
    <text evidence="3">The sequence shown here is derived from an EMBL/GenBank/DDBJ whole genome shotgun (WGS) entry which is preliminary data.</text>
</comment>
<dbReference type="SMART" id="SM00564">
    <property type="entry name" value="PQQ"/>
    <property type="match status" value="3"/>
</dbReference>
<reference evidence="3 4" key="1">
    <citation type="submission" date="2019-02" db="EMBL/GenBank/DDBJ databases">
        <title>Kribbella capetownensis sp. nov. and Kribbella speibonae sp. nov., isolated from soil.</title>
        <authorList>
            <person name="Curtis S.M."/>
            <person name="Norton I."/>
            <person name="Everest G.J."/>
            <person name="Meyers P.R."/>
        </authorList>
    </citation>
    <scope>NUCLEOTIDE SEQUENCE [LARGE SCALE GENOMIC DNA]</scope>
    <source>
        <strain evidence="3 4">YM55</strain>
    </source>
</reference>
<feature type="transmembrane region" description="Helical" evidence="1">
    <location>
        <begin position="263"/>
        <end position="282"/>
    </location>
</feature>
<dbReference type="RefSeq" id="WP_131495702.1">
    <property type="nucleotide sequence ID" value="NZ_SJKC01000001.1"/>
</dbReference>
<feature type="transmembrane region" description="Helical" evidence="1">
    <location>
        <begin position="289"/>
        <end position="312"/>
    </location>
</feature>
<evidence type="ECO:0000313" key="3">
    <source>
        <dbReference type="EMBL" id="TCC41360.1"/>
    </source>
</evidence>